<dbReference type="InterPro" id="IPR013809">
    <property type="entry name" value="ENTH"/>
</dbReference>
<dbReference type="OrthoDB" id="8178130at2759"/>
<keyword evidence="9" id="KW-1185">Reference proteome</keyword>
<dbReference type="Proteomes" id="UP000274131">
    <property type="component" value="Unassembled WGS sequence"/>
</dbReference>
<evidence type="ECO:0000256" key="3">
    <source>
        <dbReference type="ARBA" id="ARBA00022490"/>
    </source>
</evidence>
<dbReference type="GO" id="GO:0048268">
    <property type="term" value="P:clathrin coat assembly"/>
    <property type="evidence" value="ECO:0007669"/>
    <property type="project" value="TreeGrafter"/>
</dbReference>
<dbReference type="GO" id="GO:0006897">
    <property type="term" value="P:endocytosis"/>
    <property type="evidence" value="ECO:0007669"/>
    <property type="project" value="InterPro"/>
</dbReference>
<dbReference type="InterPro" id="IPR011417">
    <property type="entry name" value="ANTH_dom"/>
</dbReference>
<dbReference type="PANTHER" id="PTHR10407">
    <property type="entry name" value="HUNTINGTIN INTERACTING PROTEIN 1"/>
    <property type="match status" value="1"/>
</dbReference>
<dbReference type="PROSITE" id="PS50942">
    <property type="entry name" value="ENTH"/>
    <property type="match status" value="1"/>
</dbReference>
<dbReference type="CDD" id="cd17006">
    <property type="entry name" value="ANTH_N_HIP1_like"/>
    <property type="match status" value="1"/>
</dbReference>
<dbReference type="EMBL" id="UXUI01007936">
    <property type="protein sequence ID" value="VDD89959.1"/>
    <property type="molecule type" value="Genomic_DNA"/>
</dbReference>
<dbReference type="GO" id="GO:0030136">
    <property type="term" value="C:clathrin-coated vesicle"/>
    <property type="evidence" value="ECO:0007669"/>
    <property type="project" value="TreeGrafter"/>
</dbReference>
<reference evidence="10" key="1">
    <citation type="submission" date="2017-02" db="UniProtKB">
        <authorList>
            <consortium name="WormBaseParasite"/>
        </authorList>
    </citation>
    <scope>IDENTIFICATION</scope>
</reference>
<dbReference type="Gene3D" id="1.20.1410.10">
    <property type="entry name" value="I/LWEQ domain"/>
    <property type="match status" value="1"/>
</dbReference>
<evidence type="ECO:0000256" key="5">
    <source>
        <dbReference type="SAM" id="Coils"/>
    </source>
</evidence>
<evidence type="ECO:0000256" key="1">
    <source>
        <dbReference type="ARBA" id="ARBA00004496"/>
    </source>
</evidence>
<dbReference type="Gene3D" id="1.25.40.90">
    <property type="match status" value="1"/>
</dbReference>
<proteinExistence type="inferred from homology"/>
<dbReference type="InterPro" id="IPR002558">
    <property type="entry name" value="ILWEQ_dom"/>
</dbReference>
<protein>
    <submittedName>
        <fullName evidence="10">ENTH domain-containing protein</fullName>
    </submittedName>
</protein>
<dbReference type="SMART" id="SM00273">
    <property type="entry name" value="ENTH"/>
    <property type="match status" value="1"/>
</dbReference>
<dbReference type="SUPFAM" id="SSF48464">
    <property type="entry name" value="ENTH/VHS domain"/>
    <property type="match status" value="1"/>
</dbReference>
<feature type="coiled-coil region" evidence="5">
    <location>
        <begin position="315"/>
        <end position="529"/>
    </location>
</feature>
<gene>
    <name evidence="8" type="ORF">EVEC_LOCUS4710</name>
</gene>
<dbReference type="Pfam" id="PF01608">
    <property type="entry name" value="I_LWEQ"/>
    <property type="match status" value="1"/>
</dbReference>
<dbReference type="InterPro" id="IPR035964">
    <property type="entry name" value="I/LWEQ_dom_sf"/>
</dbReference>
<dbReference type="GO" id="GO:0032051">
    <property type="term" value="F:clathrin light chain binding"/>
    <property type="evidence" value="ECO:0007669"/>
    <property type="project" value="TreeGrafter"/>
</dbReference>
<accession>A0A0N4V4H3</accession>
<sequence length="735" mass="83186">MSRSALVSTDRETFYKSQIVAVHKALNKNEVPLKPKHVRALIVGTHRNKSSSIFWDTISRIQLEKNPIVSWKFCHLLHKLIRDGHPKVVEETRHCKQRIVQLGNFWQHLHTSSYGPANSAYCKLLVNRLDFLERNHLFPGSLHLSETQMNTLVNGDVNHSFEVSIEMLDQMDNLLHLQSIVFDAMGVVHWNSLTPQGQCLLAPLILVIVDASKFYDYLVKLIFKLHGQISPDALSGHRERFNDIFAKTKRFFELASNLQYFKYLVTIPNLPEQAPNFLRASDLEDYQTPQAVLHSDDVSESDTPPDGSSIADESLVDARARIEQYENRLQQVKNENDHYKQTLDELKKENDRLRAASVLSERHAVDETRLQDAEKRAQNSEQNFEKMKNAYTNLRQEHIQALKTVTNLQKELANSEGEKLNNEEAVNRLERKVAEIEQEKILAEEKAKGALSAANDLQGQLARCHTEIENFTKNSLEKLEELCLKLPTSSTDVSNEQLGALLEDEMKRMDEAIQKAVKMLEEMQKKSRDTDTGVRLEVNEKVLDSCNALMAAIMQLVAKSRAMQDEIVSLGRGTASPNEFYKRNHQWTEGLLSAAKAVGAAANVLVYAFFTSDNAFEFLIVASQEIAASTAQLFVSSRVKADRDSKRLAELASASKAVNSCTANVVATVKSGQQTLSDSQNLDFSHLSLHEAKKEEMESQVRTLELEADLMRERARFAALRKQHYHLASLVANEV</sequence>
<dbReference type="WBParaSite" id="EVEC_0000502601-mRNA-1">
    <property type="protein sequence ID" value="EVEC_0000502601-mRNA-1"/>
    <property type="gene ID" value="EVEC_0000502601"/>
</dbReference>
<evidence type="ECO:0000256" key="2">
    <source>
        <dbReference type="ARBA" id="ARBA00010135"/>
    </source>
</evidence>
<feature type="domain" description="I/LWEQ" evidence="7">
    <location>
        <begin position="490"/>
        <end position="728"/>
    </location>
</feature>
<dbReference type="STRING" id="51028.A0A0N4V4H3"/>
<dbReference type="GO" id="GO:0080025">
    <property type="term" value="F:phosphatidylinositol-3,5-bisphosphate binding"/>
    <property type="evidence" value="ECO:0007669"/>
    <property type="project" value="TreeGrafter"/>
</dbReference>
<dbReference type="GO" id="GO:0007015">
    <property type="term" value="P:actin filament organization"/>
    <property type="evidence" value="ECO:0007669"/>
    <property type="project" value="TreeGrafter"/>
</dbReference>
<dbReference type="InterPro" id="IPR030224">
    <property type="entry name" value="Sla2_fam"/>
</dbReference>
<dbReference type="FunFam" id="1.25.40.90:FF:000012">
    <property type="entry name" value="Huntingtin interacting protein 1-related"/>
    <property type="match status" value="1"/>
</dbReference>
<comment type="similarity">
    <text evidence="2">Belongs to the SLA2 family.</text>
</comment>
<reference evidence="8 9" key="2">
    <citation type="submission" date="2018-10" db="EMBL/GenBank/DDBJ databases">
        <authorList>
            <consortium name="Pathogen Informatics"/>
        </authorList>
    </citation>
    <scope>NUCLEOTIDE SEQUENCE [LARGE SCALE GENOMIC DNA]</scope>
</reference>
<evidence type="ECO:0000313" key="9">
    <source>
        <dbReference type="Proteomes" id="UP000274131"/>
    </source>
</evidence>
<evidence type="ECO:0000313" key="8">
    <source>
        <dbReference type="EMBL" id="VDD89959.1"/>
    </source>
</evidence>
<keyword evidence="4" id="KW-0009">Actin-binding</keyword>
<dbReference type="SUPFAM" id="SSF109885">
    <property type="entry name" value="I/LWEQ domain"/>
    <property type="match status" value="1"/>
</dbReference>
<dbReference type="Gene3D" id="1.20.5.1700">
    <property type="match status" value="1"/>
</dbReference>
<dbReference type="InterPro" id="IPR008942">
    <property type="entry name" value="ENTH_VHS"/>
</dbReference>
<evidence type="ECO:0000259" key="6">
    <source>
        <dbReference type="PROSITE" id="PS50942"/>
    </source>
</evidence>
<dbReference type="GO" id="GO:0030864">
    <property type="term" value="C:cortical actin cytoskeleton"/>
    <property type="evidence" value="ECO:0007669"/>
    <property type="project" value="TreeGrafter"/>
</dbReference>
<dbReference type="SMART" id="SM00307">
    <property type="entry name" value="ILWEQ"/>
    <property type="match status" value="1"/>
</dbReference>
<dbReference type="GO" id="GO:0051015">
    <property type="term" value="F:actin filament binding"/>
    <property type="evidence" value="ECO:0007669"/>
    <property type="project" value="TreeGrafter"/>
</dbReference>
<dbReference type="Pfam" id="PF07651">
    <property type="entry name" value="ANTH"/>
    <property type="match status" value="1"/>
</dbReference>
<feature type="domain" description="ENTH" evidence="6">
    <location>
        <begin position="10"/>
        <end position="139"/>
    </location>
</feature>
<dbReference type="GO" id="GO:0035615">
    <property type="term" value="F:clathrin adaptor activity"/>
    <property type="evidence" value="ECO:0007669"/>
    <property type="project" value="TreeGrafter"/>
</dbReference>
<comment type="subcellular location">
    <subcellularLocation>
        <location evidence="1">Cytoplasm</location>
    </subcellularLocation>
</comment>
<dbReference type="PANTHER" id="PTHR10407:SF15">
    <property type="entry name" value="HUNTINGTIN INTERACTING PROTEIN 1"/>
    <property type="match status" value="1"/>
</dbReference>
<evidence type="ECO:0000256" key="4">
    <source>
        <dbReference type="ARBA" id="ARBA00023203"/>
    </source>
</evidence>
<name>A0A0N4V4H3_ENTVE</name>
<feature type="coiled-coil region" evidence="5">
    <location>
        <begin position="687"/>
        <end position="714"/>
    </location>
</feature>
<evidence type="ECO:0000259" key="7">
    <source>
        <dbReference type="PROSITE" id="PS50945"/>
    </source>
</evidence>
<dbReference type="FunFam" id="1.20.1410.10:FF:000006">
    <property type="entry name" value="Huntingtin interacting protein"/>
    <property type="match status" value="1"/>
</dbReference>
<dbReference type="GO" id="GO:0043325">
    <property type="term" value="F:phosphatidylinositol-3,4-bisphosphate binding"/>
    <property type="evidence" value="ECO:0007669"/>
    <property type="project" value="TreeGrafter"/>
</dbReference>
<organism evidence="10">
    <name type="scientific">Enterobius vermicularis</name>
    <name type="common">Human pinworm</name>
    <dbReference type="NCBI Taxonomy" id="51028"/>
    <lineage>
        <taxon>Eukaryota</taxon>
        <taxon>Metazoa</taxon>
        <taxon>Ecdysozoa</taxon>
        <taxon>Nematoda</taxon>
        <taxon>Chromadorea</taxon>
        <taxon>Rhabditida</taxon>
        <taxon>Spirurina</taxon>
        <taxon>Oxyuridomorpha</taxon>
        <taxon>Oxyuroidea</taxon>
        <taxon>Oxyuridae</taxon>
        <taxon>Enterobius</taxon>
    </lineage>
</organism>
<dbReference type="PROSITE" id="PS50945">
    <property type="entry name" value="I_LWEQ"/>
    <property type="match status" value="1"/>
</dbReference>
<evidence type="ECO:0000313" key="10">
    <source>
        <dbReference type="WBParaSite" id="EVEC_0000502601-mRNA-1"/>
    </source>
</evidence>
<keyword evidence="3" id="KW-0963">Cytoplasm</keyword>
<dbReference type="AlphaFoldDB" id="A0A0N4V4H3"/>
<keyword evidence="5" id="KW-0175">Coiled coil</keyword>